<dbReference type="EMBL" id="JACHWB010000002">
    <property type="protein sequence ID" value="MBB3019151.1"/>
    <property type="molecule type" value="Genomic_DNA"/>
</dbReference>
<keyword evidence="1" id="KW-1133">Transmembrane helix</keyword>
<organism evidence="2 3">
    <name type="scientific">Microvirga lupini</name>
    <dbReference type="NCBI Taxonomy" id="420324"/>
    <lineage>
        <taxon>Bacteria</taxon>
        <taxon>Pseudomonadati</taxon>
        <taxon>Pseudomonadota</taxon>
        <taxon>Alphaproteobacteria</taxon>
        <taxon>Hyphomicrobiales</taxon>
        <taxon>Methylobacteriaceae</taxon>
        <taxon>Microvirga</taxon>
    </lineage>
</organism>
<reference evidence="2 3" key="1">
    <citation type="submission" date="2020-08" db="EMBL/GenBank/DDBJ databases">
        <title>The Agave Microbiome: Exploring the role of microbial communities in plant adaptations to desert environments.</title>
        <authorList>
            <person name="Partida-Martinez L.P."/>
        </authorList>
    </citation>
    <scope>NUCLEOTIDE SEQUENCE [LARGE SCALE GENOMIC DNA]</scope>
    <source>
        <strain evidence="2 3">AT3.9</strain>
    </source>
</reference>
<sequence length="51" mass="5977">MEHGMREPHLLPRMLGIFRQSWIYFLGASTLGVVLLIWYHLDPTTAPIVLW</sequence>
<keyword evidence="1" id="KW-0472">Membrane</keyword>
<accession>A0A7W4VL55</accession>
<keyword evidence="3" id="KW-1185">Reference proteome</keyword>
<dbReference type="Proteomes" id="UP000532010">
    <property type="component" value="Unassembled WGS sequence"/>
</dbReference>
<evidence type="ECO:0000256" key="1">
    <source>
        <dbReference type="SAM" id="Phobius"/>
    </source>
</evidence>
<dbReference type="AlphaFoldDB" id="A0A7W4VL55"/>
<proteinExistence type="predicted"/>
<evidence type="ECO:0000313" key="3">
    <source>
        <dbReference type="Proteomes" id="UP000532010"/>
    </source>
</evidence>
<gene>
    <name evidence="2" type="ORF">FHR70_002205</name>
</gene>
<comment type="caution">
    <text evidence="2">The sequence shown here is derived from an EMBL/GenBank/DDBJ whole genome shotgun (WGS) entry which is preliminary data.</text>
</comment>
<protein>
    <submittedName>
        <fullName evidence="2">Uncharacterized protein</fullName>
    </submittedName>
</protein>
<name>A0A7W4VL55_9HYPH</name>
<evidence type="ECO:0000313" key="2">
    <source>
        <dbReference type="EMBL" id="MBB3019151.1"/>
    </source>
</evidence>
<keyword evidence="1" id="KW-0812">Transmembrane</keyword>
<feature type="transmembrane region" description="Helical" evidence="1">
    <location>
        <begin position="21"/>
        <end position="41"/>
    </location>
</feature>